<keyword evidence="4 10" id="KW-0809">Transit peptide</keyword>
<protein>
    <recommendedName>
        <fullName evidence="10">Sensitive to high expression protein 9, mitochondrial</fullName>
    </recommendedName>
</protein>
<dbReference type="Pfam" id="PF05546">
    <property type="entry name" value="She9_MDM33"/>
    <property type="match status" value="1"/>
</dbReference>
<dbReference type="PANTHER" id="PTHR31961">
    <property type="entry name" value="SENSITIVE TO HIGH EXPRESSION PROTEIN 9, MITOCHONDRIAL"/>
    <property type="match status" value="1"/>
</dbReference>
<name>A0A9P4IP54_9PEZI</name>
<dbReference type="OrthoDB" id="5595506at2759"/>
<keyword evidence="3 10" id="KW-0999">Mitochondrion inner membrane</keyword>
<reference evidence="11" key="1">
    <citation type="journal article" date="2020" name="Stud. Mycol.">
        <title>101 Dothideomycetes genomes: a test case for predicting lifestyles and emergence of pathogens.</title>
        <authorList>
            <person name="Haridas S."/>
            <person name="Albert R."/>
            <person name="Binder M."/>
            <person name="Bloem J."/>
            <person name="Labutti K."/>
            <person name="Salamov A."/>
            <person name="Andreopoulos B."/>
            <person name="Baker S."/>
            <person name="Barry K."/>
            <person name="Bills G."/>
            <person name="Bluhm B."/>
            <person name="Cannon C."/>
            <person name="Castanera R."/>
            <person name="Culley D."/>
            <person name="Daum C."/>
            <person name="Ezra D."/>
            <person name="Gonzalez J."/>
            <person name="Henrissat B."/>
            <person name="Kuo A."/>
            <person name="Liang C."/>
            <person name="Lipzen A."/>
            <person name="Lutzoni F."/>
            <person name="Magnuson J."/>
            <person name="Mondo S."/>
            <person name="Nolan M."/>
            <person name="Ohm R."/>
            <person name="Pangilinan J."/>
            <person name="Park H.-J."/>
            <person name="Ramirez L."/>
            <person name="Alfaro M."/>
            <person name="Sun H."/>
            <person name="Tritt A."/>
            <person name="Yoshinaga Y."/>
            <person name="Zwiers L.-H."/>
            <person name="Turgeon B."/>
            <person name="Goodwin S."/>
            <person name="Spatafora J."/>
            <person name="Crous P."/>
            <person name="Grigoriev I."/>
        </authorList>
    </citation>
    <scope>NUCLEOTIDE SEQUENCE</scope>
    <source>
        <strain evidence="11">CBS 133067</strain>
    </source>
</reference>
<evidence type="ECO:0000256" key="9">
    <source>
        <dbReference type="ARBA" id="ARBA00024807"/>
    </source>
</evidence>
<evidence type="ECO:0000313" key="11">
    <source>
        <dbReference type="EMBL" id="KAF2103432.1"/>
    </source>
</evidence>
<sequence>MRPLFRPASRLVLLEYAVESLGRIQPRATSIRSSLNPVCAQRQFSALATQGTRHVGRTTRISIIGTPARSSRWFSQSARARKEEQTADEIPITRPTGTLPTSTIPKPLPTAPEAVKIAPAEDLPSHNERQRYAFTRRFNTFMDTLLARLATAGHEINKYTGTDYSGIEALRQEIKDQEQLVKARHASVAAAKAAFDVAQTQQLASQKEVVSLLERKNSWSGTDLERYMSLIRMEHVNEQNVQASREEWLTSERALEEARARLERRERAQYHEEQIWSDTIRRNSTWVTIGLMGFNIFLLLANIGVFEPWRRRRMVREIKAALDEKAQAGVIQTAAIEEAIDEAVLPEGATPEEVEKAEEEDVLAIATSADDFVGAVAAEAFSAVGDQSKPTALPQERAQRLMQSWQTALQDLFSQRLVSVRKVDMTTLALESVAIGATVVGVLVMLLRPR</sequence>
<evidence type="ECO:0000256" key="1">
    <source>
        <dbReference type="ARBA" id="ARBA00007472"/>
    </source>
</evidence>
<dbReference type="GO" id="GO:0007007">
    <property type="term" value="P:inner mitochondrial membrane organization"/>
    <property type="evidence" value="ECO:0007669"/>
    <property type="project" value="TreeGrafter"/>
</dbReference>
<comment type="subunit">
    <text evidence="10">Homooligomer.</text>
</comment>
<dbReference type="EMBL" id="ML978122">
    <property type="protein sequence ID" value="KAF2103432.1"/>
    <property type="molecule type" value="Genomic_DNA"/>
</dbReference>
<keyword evidence="5 10" id="KW-1133">Transmembrane helix</keyword>
<evidence type="ECO:0000313" key="12">
    <source>
        <dbReference type="Proteomes" id="UP000799772"/>
    </source>
</evidence>
<dbReference type="PANTHER" id="PTHR31961:SF3">
    <property type="entry name" value="SENSITIVE TO HIGH EXPRESSION PROTEIN 9, MITOCHONDRIAL"/>
    <property type="match status" value="1"/>
</dbReference>
<keyword evidence="12" id="KW-1185">Reference proteome</keyword>
<comment type="function">
    <text evidence="9">Required for the maintenance of the structure of the mitochondrial inner membrane. Involved in mitochondrial morphology. Causes growth arrest when highly overexpressed.</text>
</comment>
<evidence type="ECO:0000256" key="3">
    <source>
        <dbReference type="ARBA" id="ARBA00022792"/>
    </source>
</evidence>
<keyword evidence="8 10" id="KW-0472">Membrane</keyword>
<evidence type="ECO:0000256" key="8">
    <source>
        <dbReference type="ARBA" id="ARBA00023136"/>
    </source>
</evidence>
<evidence type="ECO:0000256" key="5">
    <source>
        <dbReference type="ARBA" id="ARBA00022989"/>
    </source>
</evidence>
<organism evidence="11 12">
    <name type="scientific">Rhizodiscina lignyota</name>
    <dbReference type="NCBI Taxonomy" id="1504668"/>
    <lineage>
        <taxon>Eukaryota</taxon>
        <taxon>Fungi</taxon>
        <taxon>Dikarya</taxon>
        <taxon>Ascomycota</taxon>
        <taxon>Pezizomycotina</taxon>
        <taxon>Dothideomycetes</taxon>
        <taxon>Pleosporomycetidae</taxon>
        <taxon>Aulographales</taxon>
        <taxon>Rhizodiscinaceae</taxon>
        <taxon>Rhizodiscina</taxon>
    </lineage>
</organism>
<evidence type="ECO:0000256" key="4">
    <source>
        <dbReference type="ARBA" id="ARBA00022946"/>
    </source>
</evidence>
<evidence type="ECO:0000256" key="6">
    <source>
        <dbReference type="ARBA" id="ARBA00023054"/>
    </source>
</evidence>
<dbReference type="InterPro" id="IPR008839">
    <property type="entry name" value="MDM33_fungi"/>
</dbReference>
<evidence type="ECO:0000256" key="2">
    <source>
        <dbReference type="ARBA" id="ARBA00022692"/>
    </source>
</evidence>
<comment type="subcellular location">
    <subcellularLocation>
        <location evidence="10">Mitochondrion inner membrane</location>
        <topology evidence="10">Multi-pass membrane protein</topology>
    </subcellularLocation>
</comment>
<evidence type="ECO:0000256" key="10">
    <source>
        <dbReference type="RuleBase" id="RU364128"/>
    </source>
</evidence>
<proteinExistence type="inferred from homology"/>
<keyword evidence="7 10" id="KW-0496">Mitochondrion</keyword>
<keyword evidence="6" id="KW-0175">Coiled coil</keyword>
<comment type="caution">
    <text evidence="11">The sequence shown here is derived from an EMBL/GenBank/DDBJ whole genome shotgun (WGS) entry which is preliminary data.</text>
</comment>
<dbReference type="AlphaFoldDB" id="A0A9P4IP54"/>
<accession>A0A9P4IP54</accession>
<gene>
    <name evidence="11" type="ORF">NA57DRAFT_33160</name>
</gene>
<evidence type="ECO:0000256" key="7">
    <source>
        <dbReference type="ARBA" id="ARBA00023128"/>
    </source>
</evidence>
<comment type="similarity">
    <text evidence="1 10">Belongs to the SHE9 family.</text>
</comment>
<keyword evidence="2 10" id="KW-0812">Transmembrane</keyword>
<feature type="transmembrane region" description="Helical" evidence="10">
    <location>
        <begin position="428"/>
        <end position="447"/>
    </location>
</feature>
<dbReference type="Proteomes" id="UP000799772">
    <property type="component" value="Unassembled WGS sequence"/>
</dbReference>
<dbReference type="GO" id="GO:0005743">
    <property type="term" value="C:mitochondrial inner membrane"/>
    <property type="evidence" value="ECO:0007669"/>
    <property type="project" value="UniProtKB-SubCell"/>
</dbReference>
<feature type="transmembrane region" description="Helical" evidence="10">
    <location>
        <begin position="286"/>
        <end position="306"/>
    </location>
</feature>